<dbReference type="SUPFAM" id="SSF49354">
    <property type="entry name" value="PapD-like"/>
    <property type="match status" value="1"/>
</dbReference>
<dbReference type="InterPro" id="IPR016147">
    <property type="entry name" value="Pili_assmbl_chaperone_N"/>
</dbReference>
<comment type="similarity">
    <text evidence="2">Belongs to the periplasmic pilus chaperone family.</text>
</comment>
<accession>A0A7T8EFL4</accession>
<dbReference type="GO" id="GO:0030288">
    <property type="term" value="C:outer membrane-bounded periplasmic space"/>
    <property type="evidence" value="ECO:0007669"/>
    <property type="project" value="InterPro"/>
</dbReference>
<feature type="domain" description="Pili assembly chaperone N-terminal" evidence="6">
    <location>
        <begin position="27"/>
        <end position="148"/>
    </location>
</feature>
<evidence type="ECO:0000259" key="6">
    <source>
        <dbReference type="Pfam" id="PF00345"/>
    </source>
</evidence>
<protein>
    <submittedName>
        <fullName evidence="8">Molecular chaperone</fullName>
    </submittedName>
</protein>
<evidence type="ECO:0000256" key="5">
    <source>
        <dbReference type="ARBA" id="ARBA00023186"/>
    </source>
</evidence>
<comment type="subcellular location">
    <subcellularLocation>
        <location evidence="1">Periplasm</location>
    </subcellularLocation>
</comment>
<gene>
    <name evidence="8" type="ORF">D7032_20845</name>
</gene>
<evidence type="ECO:0000259" key="7">
    <source>
        <dbReference type="Pfam" id="PF02753"/>
    </source>
</evidence>
<dbReference type="InterPro" id="IPR013783">
    <property type="entry name" value="Ig-like_fold"/>
</dbReference>
<sequence>MGSTTVSWLRPVSILLLVLVSQWAYASVVLTGTRVIYPGDAKDHSIQLRNRDNFPNVVQLWMDIDNPESTPETADAPFVLLPAIFKVPANGGQTVRMLYTGTALPQDRESVFYLNSLQIPPSNKADSSNKMLVMLRNRNKVFYRPESLTVSPSQVPSMLAFSLRRDASGLQLEVHNPSPYFVSFSQASLQVNERLSSIPVAMVAPFSRISWPVANLIVASGTSAQLKFTLINDQGAQITQERVVR</sequence>
<dbReference type="AlphaFoldDB" id="A0A7T8EFL4"/>
<dbReference type="InterPro" id="IPR008962">
    <property type="entry name" value="PapD-like_sf"/>
</dbReference>
<evidence type="ECO:0000313" key="8">
    <source>
        <dbReference type="EMBL" id="QQO85498.1"/>
    </source>
</evidence>
<organism evidence="8">
    <name type="scientific">Shewanella algae</name>
    <dbReference type="NCBI Taxonomy" id="38313"/>
    <lineage>
        <taxon>Bacteria</taxon>
        <taxon>Pseudomonadati</taxon>
        <taxon>Pseudomonadota</taxon>
        <taxon>Gammaproteobacteria</taxon>
        <taxon>Alteromonadales</taxon>
        <taxon>Shewanellaceae</taxon>
        <taxon>Shewanella</taxon>
    </lineage>
</organism>
<dbReference type="InterPro" id="IPR001829">
    <property type="entry name" value="Pili_assmbl_chaperone_bac"/>
</dbReference>
<feature type="domain" description="Pili assembly chaperone C-terminal" evidence="7">
    <location>
        <begin position="174"/>
        <end position="238"/>
    </location>
</feature>
<dbReference type="GO" id="GO:0071555">
    <property type="term" value="P:cell wall organization"/>
    <property type="evidence" value="ECO:0007669"/>
    <property type="project" value="InterPro"/>
</dbReference>
<evidence type="ECO:0000256" key="2">
    <source>
        <dbReference type="ARBA" id="ARBA00007399"/>
    </source>
</evidence>
<dbReference type="Pfam" id="PF00345">
    <property type="entry name" value="PapD_N"/>
    <property type="match status" value="1"/>
</dbReference>
<dbReference type="PANTHER" id="PTHR30251:SF25">
    <property type="entry name" value="FIMBRIAE CHAPARONE"/>
    <property type="match status" value="1"/>
</dbReference>
<evidence type="ECO:0000256" key="1">
    <source>
        <dbReference type="ARBA" id="ARBA00004418"/>
    </source>
</evidence>
<dbReference type="Gene3D" id="2.60.40.10">
    <property type="entry name" value="Immunoglobulins"/>
    <property type="match status" value="2"/>
</dbReference>
<name>A0A7T8EFL4_9GAMM</name>
<evidence type="ECO:0000256" key="4">
    <source>
        <dbReference type="ARBA" id="ARBA00022764"/>
    </source>
</evidence>
<reference evidence="8" key="1">
    <citation type="submission" date="2018-09" db="EMBL/GenBank/DDBJ databases">
        <title>Genome sequencing and analysis.</title>
        <authorList>
            <person name="Huang Y.-T."/>
        </authorList>
    </citation>
    <scope>NUCLEOTIDE SEQUENCE</scope>
    <source>
        <strain evidence="8">HIDE</strain>
    </source>
</reference>
<dbReference type="Pfam" id="PF02753">
    <property type="entry name" value="PapD_C"/>
    <property type="match status" value="1"/>
</dbReference>
<proteinExistence type="inferred from homology"/>
<dbReference type="PANTHER" id="PTHR30251">
    <property type="entry name" value="PILUS ASSEMBLY CHAPERONE"/>
    <property type="match status" value="1"/>
</dbReference>
<keyword evidence="5" id="KW-0143">Chaperone</keyword>
<dbReference type="PRINTS" id="PR00969">
    <property type="entry name" value="CHAPERONPILI"/>
</dbReference>
<dbReference type="SUPFAM" id="SSF49584">
    <property type="entry name" value="Periplasmic chaperone C-domain"/>
    <property type="match status" value="1"/>
</dbReference>
<keyword evidence="3" id="KW-0732">Signal</keyword>
<dbReference type="EMBL" id="CP032664">
    <property type="protein sequence ID" value="QQO85498.1"/>
    <property type="molecule type" value="Genomic_DNA"/>
</dbReference>
<dbReference type="InterPro" id="IPR036316">
    <property type="entry name" value="Pili_assmbl_chap_C_dom_sf"/>
</dbReference>
<keyword evidence="4" id="KW-0574">Periplasm</keyword>
<evidence type="ECO:0000256" key="3">
    <source>
        <dbReference type="ARBA" id="ARBA00022729"/>
    </source>
</evidence>
<dbReference type="InterPro" id="IPR050643">
    <property type="entry name" value="Periplasmic_pilus_chap"/>
</dbReference>
<dbReference type="InterPro" id="IPR016148">
    <property type="entry name" value="Pili_assmbl_chaperone_C"/>
</dbReference>